<dbReference type="Gene3D" id="1.10.510.10">
    <property type="entry name" value="Transferase(Phosphotransferase) domain 1"/>
    <property type="match status" value="2"/>
</dbReference>
<dbReference type="PROSITE" id="PS50011">
    <property type="entry name" value="PROTEIN_KINASE_DOM"/>
    <property type="match status" value="1"/>
</dbReference>
<accession>A0A9P4HPP0</accession>
<dbReference type="AlphaFoldDB" id="A0A9P4HPP0"/>
<comment type="caution">
    <text evidence="2">The sequence shown here is derived from an EMBL/GenBank/DDBJ whole genome shotgun (WGS) entry which is preliminary data.</text>
</comment>
<feature type="non-terminal residue" evidence="2">
    <location>
        <position position="1"/>
    </location>
</feature>
<dbReference type="SUPFAM" id="SSF56112">
    <property type="entry name" value="Protein kinase-like (PK-like)"/>
    <property type="match status" value="1"/>
</dbReference>
<proteinExistence type="predicted"/>
<dbReference type="SMART" id="SM00220">
    <property type="entry name" value="S_TKc"/>
    <property type="match status" value="1"/>
</dbReference>
<organism evidence="2 3">
    <name type="scientific">Saccharata proteae CBS 121410</name>
    <dbReference type="NCBI Taxonomy" id="1314787"/>
    <lineage>
        <taxon>Eukaryota</taxon>
        <taxon>Fungi</taxon>
        <taxon>Dikarya</taxon>
        <taxon>Ascomycota</taxon>
        <taxon>Pezizomycotina</taxon>
        <taxon>Dothideomycetes</taxon>
        <taxon>Dothideomycetes incertae sedis</taxon>
        <taxon>Botryosphaeriales</taxon>
        <taxon>Saccharataceae</taxon>
        <taxon>Saccharata</taxon>
    </lineage>
</organism>
<dbReference type="EMBL" id="ML978742">
    <property type="protein sequence ID" value="KAF2084393.1"/>
    <property type="molecule type" value="Genomic_DNA"/>
</dbReference>
<protein>
    <submittedName>
        <fullName evidence="2">Kinase-like protein</fullName>
    </submittedName>
</protein>
<evidence type="ECO:0000313" key="3">
    <source>
        <dbReference type="Proteomes" id="UP000799776"/>
    </source>
</evidence>
<dbReference type="OrthoDB" id="1046782at2759"/>
<dbReference type="InterPro" id="IPR000719">
    <property type="entry name" value="Prot_kinase_dom"/>
</dbReference>
<dbReference type="GO" id="GO:0004674">
    <property type="term" value="F:protein serine/threonine kinase activity"/>
    <property type="evidence" value="ECO:0007669"/>
    <property type="project" value="TreeGrafter"/>
</dbReference>
<sequence length="501" mass="58029">WYLPQSKKETLITIPAVIQEIENVNRDMSPHEVRRQARETIQEALNLFATLAILGKGGHIVSFLKEGISDRDLPFIKESAGKEDFDLQREDKRSISSFESWTTSKMQGFFDYQWAMIAPVFEPLEHYVFQNRVILPFESPFDANDGRTKLVKDEGGYSQVFIVRIHHRNHHFKSDVVPNESPKVAIKQLRDSNRSDFEKERDVLRVLGIKSQPHPHLSRLLASYEHKEKFHFIFPCANSNLREYWEERPSPLFDKDTVLWSLKQMAGFADALWSVHNFKVSAPVKRYDPEMRTVEGEELFGRHGDIKPENILWYERVPDGQDSRGVFQITDFGLGRFHGKDSRTKPAYNISCSPTYQPPENKLHRPVSRKYDVWSLGCLYVEFVTWLLIGNDQIEGFSDERGEGKINTNGISDDNFFSTTHDGVQDAVVRPEVITWTDRLHRDSKCSQAMHEVINLVMDKMLLIEASDRAEMAKIARELKDIFKKSTSDDHFLLKPTPYPP</sequence>
<evidence type="ECO:0000313" key="2">
    <source>
        <dbReference type="EMBL" id="KAF2084393.1"/>
    </source>
</evidence>
<gene>
    <name evidence="2" type="ORF">K490DRAFT_3990</name>
</gene>
<dbReference type="PANTHER" id="PTHR24359">
    <property type="entry name" value="SERINE/THREONINE-PROTEIN KINASE SBK1"/>
    <property type="match status" value="1"/>
</dbReference>
<feature type="non-terminal residue" evidence="2">
    <location>
        <position position="501"/>
    </location>
</feature>
<dbReference type="InterPro" id="IPR011009">
    <property type="entry name" value="Kinase-like_dom_sf"/>
</dbReference>
<evidence type="ECO:0000259" key="1">
    <source>
        <dbReference type="PROSITE" id="PS50011"/>
    </source>
</evidence>
<dbReference type="CDD" id="cd00180">
    <property type="entry name" value="PKc"/>
    <property type="match status" value="1"/>
</dbReference>
<dbReference type="Proteomes" id="UP000799776">
    <property type="component" value="Unassembled WGS sequence"/>
</dbReference>
<keyword evidence="2" id="KW-0418">Kinase</keyword>
<reference evidence="2" key="1">
    <citation type="journal article" date="2020" name="Stud. Mycol.">
        <title>101 Dothideomycetes genomes: a test case for predicting lifestyles and emergence of pathogens.</title>
        <authorList>
            <person name="Haridas S."/>
            <person name="Albert R."/>
            <person name="Binder M."/>
            <person name="Bloem J."/>
            <person name="Labutti K."/>
            <person name="Salamov A."/>
            <person name="Andreopoulos B."/>
            <person name="Baker S."/>
            <person name="Barry K."/>
            <person name="Bills G."/>
            <person name="Bluhm B."/>
            <person name="Cannon C."/>
            <person name="Castanera R."/>
            <person name="Culley D."/>
            <person name="Daum C."/>
            <person name="Ezra D."/>
            <person name="Gonzalez J."/>
            <person name="Henrissat B."/>
            <person name="Kuo A."/>
            <person name="Liang C."/>
            <person name="Lipzen A."/>
            <person name="Lutzoni F."/>
            <person name="Magnuson J."/>
            <person name="Mondo S."/>
            <person name="Nolan M."/>
            <person name="Ohm R."/>
            <person name="Pangilinan J."/>
            <person name="Park H.-J."/>
            <person name="Ramirez L."/>
            <person name="Alfaro M."/>
            <person name="Sun H."/>
            <person name="Tritt A."/>
            <person name="Yoshinaga Y."/>
            <person name="Zwiers L.-H."/>
            <person name="Turgeon B."/>
            <person name="Goodwin S."/>
            <person name="Spatafora J."/>
            <person name="Crous P."/>
            <person name="Grigoriev I."/>
        </authorList>
    </citation>
    <scope>NUCLEOTIDE SEQUENCE</scope>
    <source>
        <strain evidence="2">CBS 121410</strain>
    </source>
</reference>
<dbReference type="Pfam" id="PF00069">
    <property type="entry name" value="Pkinase"/>
    <property type="match status" value="1"/>
</dbReference>
<dbReference type="PANTHER" id="PTHR24359:SF1">
    <property type="entry name" value="INHIBITOR OF NUCLEAR FACTOR KAPPA-B KINASE EPSILON SUBUNIT HOMOLOG 1-RELATED"/>
    <property type="match status" value="1"/>
</dbReference>
<keyword evidence="3" id="KW-1185">Reference proteome</keyword>
<feature type="domain" description="Protein kinase" evidence="1">
    <location>
        <begin position="146"/>
        <end position="494"/>
    </location>
</feature>
<keyword evidence="2" id="KW-0808">Transferase</keyword>
<name>A0A9P4HPP0_9PEZI</name>
<dbReference type="GO" id="GO:0005524">
    <property type="term" value="F:ATP binding"/>
    <property type="evidence" value="ECO:0007669"/>
    <property type="project" value="InterPro"/>
</dbReference>